<dbReference type="GO" id="GO:0005829">
    <property type="term" value="C:cytosol"/>
    <property type="evidence" value="ECO:0007669"/>
    <property type="project" value="TreeGrafter"/>
</dbReference>
<dbReference type="EMBL" id="SOCH01000002">
    <property type="protein sequence ID" value="TDU98069.1"/>
    <property type="molecule type" value="Genomic_DNA"/>
</dbReference>
<dbReference type="GO" id="GO:0006353">
    <property type="term" value="P:DNA-templated transcription termination"/>
    <property type="evidence" value="ECO:0007669"/>
    <property type="project" value="UniProtKB-KW"/>
</dbReference>
<dbReference type="Pfam" id="PF26594">
    <property type="entry name" value="KH_NusA_2nd"/>
    <property type="match status" value="1"/>
</dbReference>
<dbReference type="PROSITE" id="PS50084">
    <property type="entry name" value="KH_TYPE_1"/>
    <property type="match status" value="1"/>
</dbReference>
<dbReference type="AlphaFoldDB" id="A0A4R7TZH3"/>
<feature type="domain" description="Transcription factor NusA first KH" evidence="9">
    <location>
        <begin position="221"/>
        <end position="297"/>
    </location>
</feature>
<feature type="domain" description="NusA-like second KH" evidence="10">
    <location>
        <begin position="303"/>
        <end position="371"/>
    </location>
</feature>
<evidence type="ECO:0000313" key="11">
    <source>
        <dbReference type="EMBL" id="TDU98069.1"/>
    </source>
</evidence>
<comment type="caution">
    <text evidence="11">The sequence shown here is derived from an EMBL/GenBank/DDBJ whole genome shotgun (WGS) entry which is preliminary data.</text>
</comment>
<dbReference type="GO" id="GO:0003700">
    <property type="term" value="F:DNA-binding transcription factor activity"/>
    <property type="evidence" value="ECO:0007669"/>
    <property type="project" value="InterPro"/>
</dbReference>
<reference evidence="11 12" key="1">
    <citation type="submission" date="2019-03" db="EMBL/GenBank/DDBJ databases">
        <title>Genomic Encyclopedia of Archaeal and Bacterial Type Strains, Phase II (KMG-II): from individual species to whole genera.</title>
        <authorList>
            <person name="Goeker M."/>
        </authorList>
    </citation>
    <scope>NUCLEOTIDE SEQUENCE [LARGE SCALE GENOMIC DNA]</scope>
    <source>
        <strain evidence="11 12">ATCC 25591</strain>
    </source>
</reference>
<dbReference type="PANTHER" id="PTHR22648">
    <property type="entry name" value="TRANSCRIPTION TERMINATION FACTOR NUSA"/>
    <property type="match status" value="1"/>
</dbReference>
<evidence type="ECO:0000256" key="7">
    <source>
        <dbReference type="SAM" id="MobiDB-lite"/>
    </source>
</evidence>
<evidence type="ECO:0000259" key="9">
    <source>
        <dbReference type="Pfam" id="PF13184"/>
    </source>
</evidence>
<dbReference type="InterPro" id="IPR015946">
    <property type="entry name" value="KH_dom-like_a/b"/>
</dbReference>
<organism evidence="11 12">
    <name type="scientific">Metamycoplasma hyosynoviae</name>
    <dbReference type="NCBI Taxonomy" id="29559"/>
    <lineage>
        <taxon>Bacteria</taxon>
        <taxon>Bacillati</taxon>
        <taxon>Mycoplasmatota</taxon>
        <taxon>Mycoplasmoidales</taxon>
        <taxon>Metamycoplasmataceae</taxon>
        <taxon>Metamycoplasma</taxon>
    </lineage>
</organism>
<evidence type="ECO:0000259" key="8">
    <source>
        <dbReference type="Pfam" id="PF08529"/>
    </source>
</evidence>
<dbReference type="RefSeq" id="WP_134076442.1">
    <property type="nucleotide sequence ID" value="NZ_SOCH01000002.1"/>
</dbReference>
<dbReference type="InterPro" id="IPR036555">
    <property type="entry name" value="NusA_N_sf"/>
</dbReference>
<keyword evidence="5" id="KW-0804">Transcription</keyword>
<evidence type="ECO:0000256" key="5">
    <source>
        <dbReference type="ARBA" id="ARBA00023163"/>
    </source>
</evidence>
<dbReference type="Proteomes" id="UP000294882">
    <property type="component" value="Unassembled WGS sequence"/>
</dbReference>
<keyword evidence="1" id="KW-0806">Transcription termination</keyword>
<keyword evidence="4" id="KW-0805">Transcription regulation</keyword>
<evidence type="ECO:0000256" key="4">
    <source>
        <dbReference type="ARBA" id="ARBA00023015"/>
    </source>
</evidence>
<dbReference type="SUPFAM" id="SSF69705">
    <property type="entry name" value="Transcription factor NusA, N-terminal domain"/>
    <property type="match status" value="1"/>
</dbReference>
<evidence type="ECO:0000256" key="6">
    <source>
        <dbReference type="PROSITE-ProRule" id="PRU00117"/>
    </source>
</evidence>
<dbReference type="Gene3D" id="3.30.1480.10">
    <property type="entry name" value="NusA, N-terminal domain"/>
    <property type="match status" value="1"/>
</dbReference>
<evidence type="ECO:0000313" key="12">
    <source>
        <dbReference type="Proteomes" id="UP000294882"/>
    </source>
</evidence>
<proteinExistence type="predicted"/>
<keyword evidence="2" id="KW-0963">Cytoplasm</keyword>
<dbReference type="GO" id="GO:0031564">
    <property type="term" value="P:transcription antitermination"/>
    <property type="evidence" value="ECO:0007669"/>
    <property type="project" value="InterPro"/>
</dbReference>
<feature type="domain" description="Transcription factor NusA N-terminal" evidence="8">
    <location>
        <begin position="10"/>
        <end position="139"/>
    </location>
</feature>
<dbReference type="InterPro" id="IPR009019">
    <property type="entry name" value="KH_sf_prok-type"/>
</dbReference>
<feature type="region of interest" description="Disordered" evidence="7">
    <location>
        <begin position="469"/>
        <end position="490"/>
    </location>
</feature>
<protein>
    <submittedName>
        <fullName evidence="11">N utilization substance protein A</fullName>
    </submittedName>
</protein>
<dbReference type="InterPro" id="IPR058582">
    <property type="entry name" value="KH_NusA_2nd"/>
</dbReference>
<evidence type="ECO:0000256" key="3">
    <source>
        <dbReference type="ARBA" id="ARBA00022884"/>
    </source>
</evidence>
<dbReference type="Pfam" id="PF08529">
    <property type="entry name" value="NusA_N"/>
    <property type="match status" value="1"/>
</dbReference>
<sequence length="521" mass="59346">MEKDNKKIKEIFKTIYNLSELKKIPQDVLLNFLKNSIEQAFFEIYDSEAKLEFAFDANEKKFSITNHSKQVIEDPTTPYETEQLKRCIEIPLKQALEINPKAEIGDEISEEVSFDLFTKRDYEKINSIFKTLIIEYEKEKIAFDYERKVGQIVKATITSFQKNGILLQLCENENVSAYMPNNLTNKKLIDESKAAEIIDVCIIGTISGGKNAHILVTNANDKILINLLNKEIPEIANGIIEVVNISRIAGSRTKIAVRKTSKASSSIEEVGSIIGRNGQRIENISNQLNGEKIDVFQFSEDKKTLIINALSPAKIFDIIQDRKVKSKLPTYTVITPNEHNLIAIGKKGQNVILAGDIANCRLDIISEEEAAQRQIIFNPKNGNITDEELEEIKQGKRLHNQNRRPFKKQNERTLSIDLDDFANEIAELRSEIQSTNFENRILGSDEFNADFQAALNKVHTELNAPIKQHDDDIYSGDKKTKKTEEKDDYDKIAKNEMKDFKQDDDLLSGINIGDINDEDWE</sequence>
<keyword evidence="3 6" id="KW-0694">RNA-binding</keyword>
<dbReference type="SUPFAM" id="SSF54814">
    <property type="entry name" value="Prokaryotic type KH domain (KH-domain type II)"/>
    <property type="match status" value="2"/>
</dbReference>
<dbReference type="InterPro" id="IPR025249">
    <property type="entry name" value="TF_NusA_KH_1st"/>
</dbReference>
<gene>
    <name evidence="11" type="ORF">JN03_0078</name>
</gene>
<dbReference type="InterPro" id="IPR030842">
    <property type="entry name" value="TF_NusA_bacterial"/>
</dbReference>
<dbReference type="PANTHER" id="PTHR22648:SF0">
    <property type="entry name" value="TRANSCRIPTION TERMINATION_ANTITERMINATION PROTEIN NUSA"/>
    <property type="match status" value="1"/>
</dbReference>
<dbReference type="Pfam" id="PF13184">
    <property type="entry name" value="KH_NusA_1st"/>
    <property type="match status" value="1"/>
</dbReference>
<evidence type="ECO:0000256" key="2">
    <source>
        <dbReference type="ARBA" id="ARBA00022490"/>
    </source>
</evidence>
<evidence type="ECO:0000259" key="10">
    <source>
        <dbReference type="Pfam" id="PF26594"/>
    </source>
</evidence>
<accession>A0A4R7TZH3</accession>
<dbReference type="GO" id="GO:0003723">
    <property type="term" value="F:RNA binding"/>
    <property type="evidence" value="ECO:0007669"/>
    <property type="project" value="UniProtKB-UniRule"/>
</dbReference>
<dbReference type="InterPro" id="IPR013735">
    <property type="entry name" value="TF_NusA_N"/>
</dbReference>
<name>A0A4R7TZH3_9BACT</name>
<dbReference type="Gene3D" id="3.30.300.20">
    <property type="match status" value="2"/>
</dbReference>
<evidence type="ECO:0000256" key="1">
    <source>
        <dbReference type="ARBA" id="ARBA00022472"/>
    </source>
</evidence>